<evidence type="ECO:0000313" key="8">
    <source>
        <dbReference type="Proteomes" id="UP000076643"/>
    </source>
</evidence>
<evidence type="ECO:0000256" key="1">
    <source>
        <dbReference type="ARBA" id="ARBA00010641"/>
    </source>
</evidence>
<dbReference type="InterPro" id="IPR014284">
    <property type="entry name" value="RNA_pol_sigma-70_dom"/>
</dbReference>
<evidence type="ECO:0000259" key="5">
    <source>
        <dbReference type="Pfam" id="PF04542"/>
    </source>
</evidence>
<comment type="caution">
    <text evidence="7">The sequence shown here is derived from an EMBL/GenBank/DDBJ whole genome shotgun (WGS) entry which is preliminary data.</text>
</comment>
<dbReference type="SUPFAM" id="SSF88946">
    <property type="entry name" value="Sigma2 domain of RNA polymerase sigma factors"/>
    <property type="match status" value="1"/>
</dbReference>
<dbReference type="EMBL" id="AUYB01000100">
    <property type="protein sequence ID" value="KZN39141.1"/>
    <property type="molecule type" value="Genomic_DNA"/>
</dbReference>
<evidence type="ECO:0000259" key="6">
    <source>
        <dbReference type="Pfam" id="PF08281"/>
    </source>
</evidence>
<evidence type="ECO:0008006" key="9">
    <source>
        <dbReference type="Google" id="ProtNLM"/>
    </source>
</evidence>
<keyword evidence="8" id="KW-1185">Reference proteome</keyword>
<dbReference type="CDD" id="cd06171">
    <property type="entry name" value="Sigma70_r4"/>
    <property type="match status" value="1"/>
</dbReference>
<dbReference type="NCBIfam" id="NF009178">
    <property type="entry name" value="PRK12526.1"/>
    <property type="match status" value="1"/>
</dbReference>
<accession>A0A166X1L4</accession>
<keyword evidence="4" id="KW-0804">Transcription</keyword>
<sequence length="216" mass="24924">MLLTESVKIMVSLEQSRDCRIQKGKSVGMQETPSEQLTQALIKVATHADKKAYAYLFSYFAPKIKRFGIKQFGSEAMAMELVQDTMTSVWRKAKLYHHDKGAATTWVYTIMRNASFDALRKIKSNREDNLSEDIWPLFHDEQVCEKSFKDHLQSNQLQEKIRNLPAPQRDVVVGVYFEDMTQEQLAQHLDIPVGTVKSRLRLALKKLKVELGEHHD</sequence>
<dbReference type="SUPFAM" id="SSF88659">
    <property type="entry name" value="Sigma3 and sigma4 domains of RNA polymerase sigma factors"/>
    <property type="match status" value="1"/>
</dbReference>
<name>A0A166X1L4_9GAMM</name>
<dbReference type="GO" id="GO:0016987">
    <property type="term" value="F:sigma factor activity"/>
    <property type="evidence" value="ECO:0007669"/>
    <property type="project" value="UniProtKB-KW"/>
</dbReference>
<dbReference type="PATRIC" id="fig|1365250.3.peg.2255"/>
<reference evidence="7 8" key="1">
    <citation type="submission" date="2013-07" db="EMBL/GenBank/DDBJ databases">
        <title>Comparative Genomic and Metabolomic Analysis of Twelve Strains of Pseudoalteromonas luteoviolacea.</title>
        <authorList>
            <person name="Vynne N.G."/>
            <person name="Mansson M."/>
            <person name="Gram L."/>
        </authorList>
    </citation>
    <scope>NUCLEOTIDE SEQUENCE [LARGE SCALE GENOMIC DNA]</scope>
    <source>
        <strain evidence="7 8">DSM 6061</strain>
    </source>
</reference>
<dbReference type="InterPro" id="IPR013249">
    <property type="entry name" value="RNA_pol_sigma70_r4_t2"/>
</dbReference>
<dbReference type="STRING" id="43657.S4054249_22145"/>
<dbReference type="Proteomes" id="UP000076643">
    <property type="component" value="Unassembled WGS sequence"/>
</dbReference>
<dbReference type="Pfam" id="PF08281">
    <property type="entry name" value="Sigma70_r4_2"/>
    <property type="match status" value="1"/>
</dbReference>
<evidence type="ECO:0000256" key="2">
    <source>
        <dbReference type="ARBA" id="ARBA00023015"/>
    </source>
</evidence>
<dbReference type="PANTHER" id="PTHR43133">
    <property type="entry name" value="RNA POLYMERASE ECF-TYPE SIGMA FACTO"/>
    <property type="match status" value="1"/>
</dbReference>
<proteinExistence type="inferred from homology"/>
<dbReference type="InterPro" id="IPR013325">
    <property type="entry name" value="RNA_pol_sigma_r2"/>
</dbReference>
<keyword evidence="3" id="KW-0731">Sigma factor</keyword>
<organism evidence="7 8">
    <name type="scientific">Pseudoalteromonas luteoviolacea DSM 6061</name>
    <dbReference type="NCBI Taxonomy" id="1365250"/>
    <lineage>
        <taxon>Bacteria</taxon>
        <taxon>Pseudomonadati</taxon>
        <taxon>Pseudomonadota</taxon>
        <taxon>Gammaproteobacteria</taxon>
        <taxon>Alteromonadales</taxon>
        <taxon>Pseudoalteromonadaceae</taxon>
        <taxon>Pseudoalteromonas</taxon>
    </lineage>
</organism>
<protein>
    <recommendedName>
        <fullName evidence="9">RNA polymerase sigma factor</fullName>
    </recommendedName>
</protein>
<dbReference type="NCBIfam" id="TIGR02937">
    <property type="entry name" value="sigma70-ECF"/>
    <property type="match status" value="1"/>
</dbReference>
<evidence type="ECO:0000256" key="3">
    <source>
        <dbReference type="ARBA" id="ARBA00023082"/>
    </source>
</evidence>
<dbReference type="InterPro" id="IPR013324">
    <property type="entry name" value="RNA_pol_sigma_r3/r4-like"/>
</dbReference>
<dbReference type="InterPro" id="IPR007627">
    <property type="entry name" value="RNA_pol_sigma70_r2"/>
</dbReference>
<evidence type="ECO:0000256" key="4">
    <source>
        <dbReference type="ARBA" id="ARBA00023163"/>
    </source>
</evidence>
<dbReference type="GO" id="GO:0006352">
    <property type="term" value="P:DNA-templated transcription initiation"/>
    <property type="evidence" value="ECO:0007669"/>
    <property type="project" value="InterPro"/>
</dbReference>
<comment type="similarity">
    <text evidence="1">Belongs to the sigma-70 factor family. ECF subfamily.</text>
</comment>
<dbReference type="GO" id="GO:0003677">
    <property type="term" value="F:DNA binding"/>
    <property type="evidence" value="ECO:0007669"/>
    <property type="project" value="InterPro"/>
</dbReference>
<dbReference type="InterPro" id="IPR039425">
    <property type="entry name" value="RNA_pol_sigma-70-like"/>
</dbReference>
<dbReference type="Gene3D" id="1.10.1740.10">
    <property type="match status" value="1"/>
</dbReference>
<evidence type="ECO:0000313" key="7">
    <source>
        <dbReference type="EMBL" id="KZN39141.1"/>
    </source>
</evidence>
<gene>
    <name evidence="7" type="ORF">N475_15120</name>
</gene>
<feature type="domain" description="RNA polymerase sigma-70 region 2" evidence="5">
    <location>
        <begin position="56"/>
        <end position="122"/>
    </location>
</feature>
<feature type="domain" description="RNA polymerase sigma factor 70 region 4 type 2" evidence="6">
    <location>
        <begin position="155"/>
        <end position="207"/>
    </location>
</feature>
<keyword evidence="2" id="KW-0805">Transcription regulation</keyword>
<dbReference type="Pfam" id="PF04542">
    <property type="entry name" value="Sigma70_r2"/>
    <property type="match status" value="1"/>
</dbReference>
<dbReference type="PANTHER" id="PTHR43133:SF62">
    <property type="entry name" value="RNA POLYMERASE SIGMA FACTOR SIGZ"/>
    <property type="match status" value="1"/>
</dbReference>
<dbReference type="InterPro" id="IPR036388">
    <property type="entry name" value="WH-like_DNA-bd_sf"/>
</dbReference>
<dbReference type="Gene3D" id="1.10.10.10">
    <property type="entry name" value="Winged helix-like DNA-binding domain superfamily/Winged helix DNA-binding domain"/>
    <property type="match status" value="1"/>
</dbReference>
<dbReference type="AlphaFoldDB" id="A0A166X1L4"/>